<comment type="caution">
    <text evidence="1">The sequence shown here is derived from an EMBL/GenBank/DDBJ whole genome shotgun (WGS) entry which is preliminary data.</text>
</comment>
<name>A0A2M8EP62_9BACT</name>
<dbReference type="Proteomes" id="UP000230251">
    <property type="component" value="Unassembled WGS sequence"/>
</dbReference>
<proteinExistence type="predicted"/>
<accession>A0A2M8EP62</accession>
<sequence length="304" mass="32155">MEANMSNQFTSFDPRPVGREANEAIIAAAGGGATLLGVEVTIPVLAARCGLGNMDHHGQGDTAQTPSATEQALASSLVLPPDGTTLVTVRADTDSVSAMAVLANLADDRPVDDELVEAIGRFDRLGPATGRPRDEVVAIGRIAQDFKRTLDERVAWVQAVLAGEGDEEEIRSLAAARDDFNAARQASEVSLHADGRIAAVVSTHRFATQLGYEAASVLVCFNPEMAVDFRDPSKGTYRKYTLCRYDSHVPVDLTAAMVELNELDSAVTEGNRWGGRGDIGGSTQGIGSGLELEQVLEVVAKHLG</sequence>
<dbReference type="EMBL" id="PFSI01000035">
    <property type="protein sequence ID" value="PJC24533.1"/>
    <property type="molecule type" value="Genomic_DNA"/>
</dbReference>
<evidence type="ECO:0000313" key="2">
    <source>
        <dbReference type="Proteomes" id="UP000230251"/>
    </source>
</evidence>
<organism evidence="1 2">
    <name type="scientific">Candidatus Uhrbacteria bacterium CG_4_9_14_0_2_um_filter_41_50</name>
    <dbReference type="NCBI Taxonomy" id="1975031"/>
    <lineage>
        <taxon>Bacteria</taxon>
        <taxon>Candidatus Uhriibacteriota</taxon>
    </lineage>
</organism>
<reference evidence="2" key="1">
    <citation type="submission" date="2017-09" db="EMBL/GenBank/DDBJ databases">
        <title>Depth-based differentiation of microbial function through sediment-hosted aquifers and enrichment of novel symbionts in the deep terrestrial subsurface.</title>
        <authorList>
            <person name="Probst A.J."/>
            <person name="Ladd B."/>
            <person name="Jarett J.K."/>
            <person name="Geller-Mcgrath D.E."/>
            <person name="Sieber C.M.K."/>
            <person name="Emerson J.B."/>
            <person name="Anantharaman K."/>
            <person name="Thomas B.C."/>
            <person name="Malmstrom R."/>
            <person name="Stieglmeier M."/>
            <person name="Klingl A."/>
            <person name="Woyke T."/>
            <person name="Ryan C.M."/>
            <person name="Banfield J.F."/>
        </authorList>
    </citation>
    <scope>NUCLEOTIDE SEQUENCE [LARGE SCALE GENOMIC DNA]</scope>
</reference>
<dbReference type="AlphaFoldDB" id="A0A2M8EP62"/>
<evidence type="ECO:0000313" key="1">
    <source>
        <dbReference type="EMBL" id="PJC24533.1"/>
    </source>
</evidence>
<evidence type="ECO:0008006" key="3">
    <source>
        <dbReference type="Google" id="ProtNLM"/>
    </source>
</evidence>
<protein>
    <recommendedName>
        <fullName evidence="3">DHHA1 domain-containing protein</fullName>
    </recommendedName>
</protein>
<gene>
    <name evidence="1" type="ORF">CO057_02260</name>
</gene>